<dbReference type="PROSITE" id="PS51846">
    <property type="entry name" value="CNNM"/>
    <property type="match status" value="1"/>
</dbReference>
<dbReference type="SUPFAM" id="SSF54631">
    <property type="entry name" value="CBS-domain pair"/>
    <property type="match status" value="1"/>
</dbReference>
<dbReference type="GO" id="GO:0016020">
    <property type="term" value="C:membrane"/>
    <property type="evidence" value="ECO:0007669"/>
    <property type="project" value="UniProtKB-SubCell"/>
</dbReference>
<organism evidence="14">
    <name type="scientific">Guillardia theta</name>
    <name type="common">Cryptophyte</name>
    <name type="synonym">Cryptomonas phi</name>
    <dbReference type="NCBI Taxonomy" id="55529"/>
    <lineage>
        <taxon>Eukaryota</taxon>
        <taxon>Cryptophyceae</taxon>
        <taxon>Pyrenomonadales</taxon>
        <taxon>Geminigeraceae</taxon>
        <taxon>Guillardia</taxon>
    </lineage>
</organism>
<keyword evidence="6 8" id="KW-0472">Membrane</keyword>
<keyword evidence="3" id="KW-0677">Repeat</keyword>
<evidence type="ECO:0000256" key="2">
    <source>
        <dbReference type="ARBA" id="ARBA00022692"/>
    </source>
</evidence>
<feature type="chain" id="PRO_5030867467" evidence="11">
    <location>
        <begin position="28"/>
        <end position="659"/>
    </location>
</feature>
<dbReference type="SMART" id="SM00116">
    <property type="entry name" value="CBS"/>
    <property type="match status" value="2"/>
</dbReference>
<dbReference type="PROSITE" id="PS51371">
    <property type="entry name" value="CBS"/>
    <property type="match status" value="2"/>
</dbReference>
<dbReference type="Gene3D" id="3.30.465.10">
    <property type="match status" value="1"/>
</dbReference>
<dbReference type="FunFam" id="3.10.580.10:FF:000002">
    <property type="entry name" value="Magnesium/cobalt efflux protein CorC"/>
    <property type="match status" value="1"/>
</dbReference>
<evidence type="ECO:0000256" key="7">
    <source>
        <dbReference type="PROSITE-ProRule" id="PRU00703"/>
    </source>
</evidence>
<dbReference type="PANTHER" id="PTHR22777">
    <property type="entry name" value="HEMOLYSIN-RELATED"/>
    <property type="match status" value="1"/>
</dbReference>
<dbReference type="CDD" id="cd04590">
    <property type="entry name" value="CBS_pair_CorC_HlyC_assoc"/>
    <property type="match status" value="1"/>
</dbReference>
<dbReference type="InterPro" id="IPR046342">
    <property type="entry name" value="CBS_dom_sf"/>
</dbReference>
<evidence type="ECO:0000259" key="13">
    <source>
        <dbReference type="PROSITE" id="PS51846"/>
    </source>
</evidence>
<dbReference type="SUPFAM" id="SSF56176">
    <property type="entry name" value="FAD-binding/transporter-associated domain-like"/>
    <property type="match status" value="1"/>
</dbReference>
<sequence>MFSICMQSMMIRAFIVSSSLLFASSMAFQPVLIQFDAVKCSLRSSPTRRMSDFRMCSSSEGYPLAPLQSAKLRSNAKHFPRIKPVAPGRHGSFRNGIRQVQGMQALGRNLCALRKEAISLPKEKSSKNLLMYMLKIFFRAGLVFVAMVAAMAHQAMAHMVSAGASMQEATGVMPPLWKLCLLGCLIITSACLAGAETAITTLWPWKVKKIAEEEGEKSPFKLLERDITKFLTAILIGTTTCTIYSAALAAEMAAQYGGDKMMTIVTIWLTVVTLVFGEIMPKALAVAQAERVARIMVPAINVIAMLVYPVGKLMQITSKVVLSLMGVTESEENNVSEEELRMIVMGAKISGEIRTEEQDMIESVLDLQDTLVTAIMKPRVEVVAVEASTSIRTFVKAVSESGYSRIPVYDDNIDNIIGMVLAKSLIDYLDKPGWVEGIQHSTVADIMDPAYYVPESMTVWNALEEMRLRRVHMAIVVDEYGGTAGIVTMEDILEEVIGEIYDEDDIEELVKEQSSIYKETDGSFTIEGSADLEETIKALQIEVGEKDLIEFATLSGYLCHKAGCIPAIGTEILLSKTMPKGNPKDETEPYVFDGWKVMVTAADERRVISVSAHPYSNLTNMLSSMPTPIDGEYSPDDLDSSPSGDEEEARAVNKSKLAG</sequence>
<dbReference type="Pfam" id="PF00571">
    <property type="entry name" value="CBS"/>
    <property type="match status" value="2"/>
</dbReference>
<feature type="domain" description="CBS" evidence="12">
    <location>
        <begin position="376"/>
        <end position="436"/>
    </location>
</feature>
<evidence type="ECO:0000256" key="6">
    <source>
        <dbReference type="ARBA" id="ARBA00023136"/>
    </source>
</evidence>
<feature type="domain" description="CNNM transmembrane" evidence="13">
    <location>
        <begin position="171"/>
        <end position="357"/>
    </location>
</feature>
<dbReference type="PANTHER" id="PTHR22777:SF17">
    <property type="entry name" value="UPF0053 PROTEIN SLL0260"/>
    <property type="match status" value="1"/>
</dbReference>
<evidence type="ECO:0000313" key="14">
    <source>
        <dbReference type="EMBL" id="CAE2319877.1"/>
    </source>
</evidence>
<evidence type="ECO:0000256" key="8">
    <source>
        <dbReference type="PROSITE-ProRule" id="PRU01193"/>
    </source>
</evidence>
<comment type="subcellular location">
    <subcellularLocation>
        <location evidence="1">Membrane</location>
        <topology evidence="1">Multi-pass membrane protein</topology>
    </subcellularLocation>
</comment>
<feature type="domain" description="CBS" evidence="12">
    <location>
        <begin position="446"/>
        <end position="503"/>
    </location>
</feature>
<feature type="signal peptide" evidence="11">
    <location>
        <begin position="1"/>
        <end position="27"/>
    </location>
</feature>
<keyword evidence="4 8" id="KW-1133">Transmembrane helix</keyword>
<dbReference type="AlphaFoldDB" id="A0A7S4P0K7"/>
<name>A0A7S4P0K7_GUITH</name>
<proteinExistence type="predicted"/>
<feature type="compositionally biased region" description="Acidic residues" evidence="9">
    <location>
        <begin position="633"/>
        <end position="648"/>
    </location>
</feature>
<dbReference type="Pfam" id="PF03471">
    <property type="entry name" value="CorC_HlyC"/>
    <property type="match status" value="1"/>
</dbReference>
<dbReference type="GO" id="GO:0050660">
    <property type="term" value="F:flavin adenine dinucleotide binding"/>
    <property type="evidence" value="ECO:0007669"/>
    <property type="project" value="InterPro"/>
</dbReference>
<feature type="region of interest" description="Disordered" evidence="9">
    <location>
        <begin position="623"/>
        <end position="659"/>
    </location>
</feature>
<keyword evidence="2 8" id="KW-0812">Transmembrane</keyword>
<evidence type="ECO:0000259" key="12">
    <source>
        <dbReference type="PROSITE" id="PS51371"/>
    </source>
</evidence>
<keyword evidence="11" id="KW-0732">Signal</keyword>
<evidence type="ECO:0000256" key="4">
    <source>
        <dbReference type="ARBA" id="ARBA00022989"/>
    </source>
</evidence>
<feature type="transmembrane region" description="Helical" evidence="10">
    <location>
        <begin position="261"/>
        <end position="280"/>
    </location>
</feature>
<feature type="transmembrane region" description="Helical" evidence="10">
    <location>
        <begin position="230"/>
        <end position="249"/>
    </location>
</feature>
<dbReference type="Pfam" id="PF01595">
    <property type="entry name" value="CNNM"/>
    <property type="match status" value="1"/>
</dbReference>
<feature type="transmembrane region" description="Helical" evidence="10">
    <location>
        <begin position="129"/>
        <end position="152"/>
    </location>
</feature>
<evidence type="ECO:0000256" key="5">
    <source>
        <dbReference type="ARBA" id="ARBA00023122"/>
    </source>
</evidence>
<gene>
    <name evidence="14" type="ORF">GTHE00462_LOCUS26557</name>
</gene>
<keyword evidence="5 7" id="KW-0129">CBS domain</keyword>
<dbReference type="InterPro" id="IPR002550">
    <property type="entry name" value="CNNM"/>
</dbReference>
<evidence type="ECO:0000256" key="11">
    <source>
        <dbReference type="SAM" id="SignalP"/>
    </source>
</evidence>
<reference evidence="14" key="1">
    <citation type="submission" date="2021-01" db="EMBL/GenBank/DDBJ databases">
        <authorList>
            <person name="Corre E."/>
            <person name="Pelletier E."/>
            <person name="Niang G."/>
            <person name="Scheremetjew M."/>
            <person name="Finn R."/>
            <person name="Kale V."/>
            <person name="Holt S."/>
            <person name="Cochrane G."/>
            <person name="Meng A."/>
            <person name="Brown T."/>
            <person name="Cohen L."/>
        </authorList>
    </citation>
    <scope>NUCLEOTIDE SEQUENCE</scope>
    <source>
        <strain evidence="14">CCMP 2712</strain>
    </source>
</reference>
<evidence type="ECO:0000256" key="1">
    <source>
        <dbReference type="ARBA" id="ARBA00004141"/>
    </source>
</evidence>
<dbReference type="InterPro" id="IPR016169">
    <property type="entry name" value="FAD-bd_PCMH_sub2"/>
</dbReference>
<evidence type="ECO:0000256" key="10">
    <source>
        <dbReference type="SAM" id="Phobius"/>
    </source>
</evidence>
<evidence type="ECO:0000256" key="9">
    <source>
        <dbReference type="SAM" id="MobiDB-lite"/>
    </source>
</evidence>
<dbReference type="SMART" id="SM01091">
    <property type="entry name" value="CorC_HlyC"/>
    <property type="match status" value="1"/>
</dbReference>
<dbReference type="InterPro" id="IPR000644">
    <property type="entry name" value="CBS_dom"/>
</dbReference>
<feature type="transmembrane region" description="Helical" evidence="10">
    <location>
        <begin position="292"/>
        <end position="311"/>
    </location>
</feature>
<dbReference type="Gene3D" id="3.10.580.10">
    <property type="entry name" value="CBS-domain"/>
    <property type="match status" value="1"/>
</dbReference>
<dbReference type="InterPro" id="IPR005170">
    <property type="entry name" value="Transptr-assoc_dom"/>
</dbReference>
<dbReference type="EMBL" id="HBKN01034056">
    <property type="protein sequence ID" value="CAE2319877.1"/>
    <property type="molecule type" value="Transcribed_RNA"/>
</dbReference>
<accession>A0A7S4P0K7</accession>
<protein>
    <submittedName>
        <fullName evidence="14">Uncharacterized protein</fullName>
    </submittedName>
</protein>
<evidence type="ECO:0000256" key="3">
    <source>
        <dbReference type="ARBA" id="ARBA00022737"/>
    </source>
</evidence>
<dbReference type="InterPro" id="IPR036318">
    <property type="entry name" value="FAD-bd_PCMH-like_sf"/>
</dbReference>
<dbReference type="InterPro" id="IPR044751">
    <property type="entry name" value="Ion_transp-like_CBS"/>
</dbReference>